<evidence type="ECO:0000256" key="3">
    <source>
        <dbReference type="ARBA" id="ARBA00012293"/>
    </source>
</evidence>
<dbReference type="InterPro" id="IPR027443">
    <property type="entry name" value="IPNS-like_sf"/>
</dbReference>
<dbReference type="InterPro" id="IPR044861">
    <property type="entry name" value="IPNS-like_FE2OG_OXY"/>
</dbReference>
<evidence type="ECO:0000256" key="10">
    <source>
        <dbReference type="ARBA" id="ARBA00049359"/>
    </source>
</evidence>
<dbReference type="Pfam" id="PF03171">
    <property type="entry name" value="2OG-FeII_Oxy"/>
    <property type="match status" value="1"/>
</dbReference>
<dbReference type="STRING" id="481446.NIT7645_00850"/>
<evidence type="ECO:0000256" key="4">
    <source>
        <dbReference type="ARBA" id="ARBA00012531"/>
    </source>
</evidence>
<dbReference type="GO" id="GO:0009693">
    <property type="term" value="P:ethylene biosynthetic process"/>
    <property type="evidence" value="ECO:0007669"/>
    <property type="project" value="UniProtKB-KW"/>
</dbReference>
<evidence type="ECO:0000256" key="1">
    <source>
        <dbReference type="ARBA" id="ARBA00001954"/>
    </source>
</evidence>
<keyword evidence="11 13" id="KW-0560">Oxidoreductase</keyword>
<evidence type="ECO:0000256" key="6">
    <source>
        <dbReference type="ARBA" id="ARBA00022666"/>
    </source>
</evidence>
<evidence type="ECO:0000256" key="9">
    <source>
        <dbReference type="ARBA" id="ARBA00047725"/>
    </source>
</evidence>
<accession>A0A0H5DIM3</accession>
<dbReference type="Proteomes" id="UP000043764">
    <property type="component" value="Unassembled WGS sequence"/>
</dbReference>
<comment type="cofactor">
    <cofactor evidence="1">
        <name>Fe(2+)</name>
        <dbReference type="ChEBI" id="CHEBI:29033"/>
    </cofactor>
</comment>
<dbReference type="InterPro" id="IPR026992">
    <property type="entry name" value="DIOX_N"/>
</dbReference>
<keyword evidence="6" id="KW-0266">Ethylene biosynthesis</keyword>
<dbReference type="SUPFAM" id="SSF51197">
    <property type="entry name" value="Clavaminate synthase-like"/>
    <property type="match status" value="1"/>
</dbReference>
<evidence type="ECO:0000256" key="2">
    <source>
        <dbReference type="ARBA" id="ARBA00004767"/>
    </source>
</evidence>
<evidence type="ECO:0000256" key="11">
    <source>
        <dbReference type="RuleBase" id="RU003682"/>
    </source>
</evidence>
<comment type="pathway">
    <text evidence="2">Alkene biosynthesis; ethylene biosynthesis via 2-oxoglutarate.</text>
</comment>
<feature type="domain" description="Fe2OG dioxygenase" evidence="12">
    <location>
        <begin position="168"/>
        <end position="270"/>
    </location>
</feature>
<dbReference type="PRINTS" id="PR00682">
    <property type="entry name" value="IPNSYNTHASE"/>
</dbReference>
<dbReference type="EC" id="1.13.12.19" evidence="4"/>
<sequence>MTEFTEIPVLSLGARSDAELASAFREAYGTTGFGYISEHGVPQTLIDAMFDAARQFHAMPMDKKMAVAVNKTHRGYIPINTSTDVNSTLADVTKPNQSASFMMMREDATEDPAVYLSGPNQWPDLDGFRPVLEAYAQAMTRLGRRLMRIALLAAEVRDHSIMDAFDTPTIWLRLLHYPPQPERSPDDLYGSAPHTDFGCLTLLAQDQVGGLQVRTPAGHWVDAPYKAGTLVVNVGDMLHRMSNGRLLSTPHRVINRSGRERHSIPFFFDPHVNTQIAPLPGTGEAQFAPIRFADFLRAELEAAYEVHQQERDEVNST</sequence>
<dbReference type="Pfam" id="PF14226">
    <property type="entry name" value="DIOX_N"/>
    <property type="match status" value="1"/>
</dbReference>
<dbReference type="AlphaFoldDB" id="A0A0H5DIM3"/>
<keyword evidence="11" id="KW-0408">Iron</keyword>
<comment type="catalytic activity">
    <reaction evidence="10">
        <text>L-arginine + 2-oxoglutarate + O2 = guanidine + L-glutamate 5-semialdehyde + succinate + CO2</text>
        <dbReference type="Rhea" id="RHEA:31535"/>
        <dbReference type="ChEBI" id="CHEBI:15379"/>
        <dbReference type="ChEBI" id="CHEBI:16526"/>
        <dbReference type="ChEBI" id="CHEBI:16810"/>
        <dbReference type="ChEBI" id="CHEBI:30031"/>
        <dbReference type="ChEBI" id="CHEBI:30087"/>
        <dbReference type="ChEBI" id="CHEBI:32682"/>
        <dbReference type="ChEBI" id="CHEBI:58066"/>
        <dbReference type="EC" id="1.14.20.7"/>
    </reaction>
</comment>
<protein>
    <recommendedName>
        <fullName evidence="5">2-oxoglutarate-dependent ethylene/succinate-forming enzyme</fullName>
        <ecNumber evidence="4">1.13.12.19</ecNumber>
        <ecNumber evidence="3">1.14.20.7</ecNumber>
    </recommendedName>
    <alternativeName>
        <fullName evidence="7">2-oxoglutarate dioxygenase (ethylene-forming)</fullName>
    </alternativeName>
    <alternativeName>
        <fullName evidence="8">2-oxoglutarate/L-arginine monooxygenase/decarboxylase (succinate-forming)</fullName>
    </alternativeName>
</protein>
<dbReference type="EMBL" id="CVRL01000033">
    <property type="protein sequence ID" value="CRL11585.1"/>
    <property type="molecule type" value="Genomic_DNA"/>
</dbReference>
<name>A0A0H5DIM3_9RHOB</name>
<dbReference type="GO" id="GO:0046872">
    <property type="term" value="F:metal ion binding"/>
    <property type="evidence" value="ECO:0007669"/>
    <property type="project" value="UniProtKB-KW"/>
</dbReference>
<evidence type="ECO:0000313" key="13">
    <source>
        <dbReference type="EMBL" id="CRL11585.1"/>
    </source>
</evidence>
<gene>
    <name evidence="13" type="primary">efe</name>
    <name evidence="13" type="ORF">NIT7321_02453</name>
</gene>
<dbReference type="RefSeq" id="WP_050673613.1">
    <property type="nucleotide sequence ID" value="NZ_CVRL01000033.1"/>
</dbReference>
<evidence type="ECO:0000256" key="5">
    <source>
        <dbReference type="ARBA" id="ARBA00019045"/>
    </source>
</evidence>
<dbReference type="PANTHER" id="PTHR47990">
    <property type="entry name" value="2-OXOGLUTARATE (2OG) AND FE(II)-DEPENDENT OXYGENASE SUPERFAMILY PROTEIN-RELATED"/>
    <property type="match status" value="1"/>
</dbReference>
<comment type="catalytic activity">
    <reaction evidence="9">
        <text>2-oxoglutarate + O2 + 2 H(+) = ethene + 3 CO2 + H2O</text>
        <dbReference type="Rhea" id="RHEA:31523"/>
        <dbReference type="ChEBI" id="CHEBI:15377"/>
        <dbReference type="ChEBI" id="CHEBI:15378"/>
        <dbReference type="ChEBI" id="CHEBI:15379"/>
        <dbReference type="ChEBI" id="CHEBI:16526"/>
        <dbReference type="ChEBI" id="CHEBI:16810"/>
        <dbReference type="ChEBI" id="CHEBI:18153"/>
        <dbReference type="EC" id="1.13.12.19"/>
    </reaction>
</comment>
<dbReference type="EC" id="1.14.20.7" evidence="3"/>
<evidence type="ECO:0000256" key="8">
    <source>
        <dbReference type="ARBA" id="ARBA00031282"/>
    </source>
</evidence>
<dbReference type="InterPro" id="IPR050231">
    <property type="entry name" value="Iron_ascorbate_oxido_reductase"/>
</dbReference>
<reference evidence="14" key="1">
    <citation type="submission" date="2015-05" db="EMBL/GenBank/DDBJ databases">
        <authorList>
            <person name="Rodrigo-Torres Lidia"/>
            <person name="Arahal R.David."/>
        </authorList>
    </citation>
    <scope>NUCLEOTIDE SEQUENCE [LARGE SCALE GENOMIC DNA]</scope>
    <source>
        <strain evidence="14">CECT 7321</strain>
    </source>
</reference>
<keyword evidence="14" id="KW-1185">Reference proteome</keyword>
<dbReference type="InterPro" id="IPR005123">
    <property type="entry name" value="Oxoglu/Fe-dep_dioxygenase_dom"/>
</dbReference>
<comment type="similarity">
    <text evidence="11">Belongs to the iron/ascorbate-dependent oxidoreductase family.</text>
</comment>
<dbReference type="Gene3D" id="2.60.120.330">
    <property type="entry name" value="B-lactam Antibiotic, Isopenicillin N Synthase, Chain"/>
    <property type="match status" value="1"/>
</dbReference>
<evidence type="ECO:0000259" key="12">
    <source>
        <dbReference type="PROSITE" id="PS51471"/>
    </source>
</evidence>
<evidence type="ECO:0000313" key="14">
    <source>
        <dbReference type="Proteomes" id="UP000043764"/>
    </source>
</evidence>
<dbReference type="GO" id="GO:0102276">
    <property type="term" value="F:2-oxoglutarate oxygenase/decarboxylase (ethylene-forming) activity"/>
    <property type="evidence" value="ECO:0007669"/>
    <property type="project" value="UniProtKB-EC"/>
</dbReference>
<evidence type="ECO:0000256" key="7">
    <source>
        <dbReference type="ARBA" id="ARBA00031011"/>
    </source>
</evidence>
<dbReference type="PROSITE" id="PS51471">
    <property type="entry name" value="FE2OG_OXY"/>
    <property type="match status" value="1"/>
</dbReference>
<keyword evidence="11" id="KW-0479">Metal-binding</keyword>
<organism evidence="13 14">
    <name type="scientific">Phaeobacter italicus</name>
    <dbReference type="NCBI Taxonomy" id="481446"/>
    <lineage>
        <taxon>Bacteria</taxon>
        <taxon>Pseudomonadati</taxon>
        <taxon>Pseudomonadota</taxon>
        <taxon>Alphaproteobacteria</taxon>
        <taxon>Rhodobacterales</taxon>
        <taxon>Roseobacteraceae</taxon>
        <taxon>Phaeobacter</taxon>
    </lineage>
</organism>
<proteinExistence type="inferred from homology"/>